<evidence type="ECO:0000256" key="4">
    <source>
        <dbReference type="ARBA" id="ARBA00014531"/>
    </source>
</evidence>
<dbReference type="InterPro" id="IPR000605">
    <property type="entry name" value="Helicase_SF3_ssDNA/RNA_vir"/>
</dbReference>
<keyword evidence="15" id="KW-0238">DNA-binding</keyword>
<evidence type="ECO:0000256" key="5">
    <source>
        <dbReference type="ARBA" id="ARBA00022562"/>
    </source>
</evidence>
<comment type="subcellular location">
    <subcellularLocation>
        <location evidence="2">Host nucleus</location>
    </subcellularLocation>
</comment>
<evidence type="ECO:0000256" key="1">
    <source>
        <dbReference type="ARBA" id="ARBA00001936"/>
    </source>
</evidence>
<proteinExistence type="inferred from homology"/>
<keyword evidence="7" id="KW-0548">Nucleotidyltransferase</keyword>
<evidence type="ECO:0000256" key="18">
    <source>
        <dbReference type="ARBA" id="ARBA00032243"/>
    </source>
</evidence>
<evidence type="ECO:0000256" key="17">
    <source>
        <dbReference type="ARBA" id="ARBA00030754"/>
    </source>
</evidence>
<dbReference type="GO" id="GO:0003723">
    <property type="term" value="F:RNA binding"/>
    <property type="evidence" value="ECO:0007669"/>
    <property type="project" value="InterPro"/>
</dbReference>
<feature type="compositionally biased region" description="Basic and acidic residues" evidence="20">
    <location>
        <begin position="276"/>
        <end position="285"/>
    </location>
</feature>
<evidence type="ECO:0000256" key="2">
    <source>
        <dbReference type="ARBA" id="ARBA00004147"/>
    </source>
</evidence>
<dbReference type="GO" id="GO:0046872">
    <property type="term" value="F:metal ion binding"/>
    <property type="evidence" value="ECO:0007669"/>
    <property type="project" value="UniProtKB-KW"/>
</dbReference>
<dbReference type="Gene3D" id="3.40.1310.20">
    <property type="match status" value="1"/>
</dbReference>
<evidence type="ECO:0000256" key="19">
    <source>
        <dbReference type="ARBA" id="ARBA00049360"/>
    </source>
</evidence>
<evidence type="ECO:0000256" key="8">
    <source>
        <dbReference type="ARBA" id="ARBA00022705"/>
    </source>
</evidence>
<evidence type="ECO:0000256" key="13">
    <source>
        <dbReference type="ARBA" id="ARBA00022801"/>
    </source>
</evidence>
<evidence type="ECO:0000256" key="6">
    <source>
        <dbReference type="ARBA" id="ARBA00022679"/>
    </source>
</evidence>
<dbReference type="SUPFAM" id="SSF52540">
    <property type="entry name" value="P-loop containing nucleoside triphosphate hydrolases"/>
    <property type="match status" value="1"/>
</dbReference>
<dbReference type="GO" id="GO:0006260">
    <property type="term" value="P:DNA replication"/>
    <property type="evidence" value="ECO:0007669"/>
    <property type="project" value="UniProtKB-KW"/>
</dbReference>
<dbReference type="PROSITE" id="PS52020">
    <property type="entry name" value="CRESS_DNA_REP"/>
    <property type="match status" value="1"/>
</dbReference>
<comment type="cofactor">
    <cofactor evidence="1">
        <name>Mn(2+)</name>
        <dbReference type="ChEBI" id="CHEBI:29035"/>
    </cofactor>
</comment>
<reference evidence="22" key="1">
    <citation type="submission" date="2020-01" db="EMBL/GenBank/DDBJ databases">
        <title>Novel CRESS-DNA virus.</title>
        <authorList>
            <person name="Liu Q."/>
            <person name="Shan T."/>
            <person name="Yang S."/>
            <person name="Zhang W."/>
        </authorList>
    </citation>
    <scope>NUCLEOTIDE SEQUENCE</scope>
    <source>
        <strain evidence="22">Brs113cir1</strain>
    </source>
</reference>
<keyword evidence="13" id="KW-0378">Hydrolase</keyword>
<evidence type="ECO:0000256" key="12">
    <source>
        <dbReference type="ARBA" id="ARBA00022759"/>
    </source>
</evidence>
<evidence type="ECO:0000256" key="20">
    <source>
        <dbReference type="SAM" id="MobiDB-lite"/>
    </source>
</evidence>
<evidence type="ECO:0000259" key="21">
    <source>
        <dbReference type="PROSITE" id="PS52020"/>
    </source>
</evidence>
<dbReference type="GO" id="GO:0000166">
    <property type="term" value="F:nucleotide binding"/>
    <property type="evidence" value="ECO:0007669"/>
    <property type="project" value="UniProtKB-KW"/>
</dbReference>
<keyword evidence="8" id="KW-0235">DNA replication</keyword>
<dbReference type="Gene3D" id="3.40.50.300">
    <property type="entry name" value="P-loop containing nucleotide triphosphate hydrolases"/>
    <property type="match status" value="1"/>
</dbReference>
<keyword evidence="5" id="KW-1048">Host nucleus</keyword>
<keyword evidence="11" id="KW-0547">Nucleotide-binding</keyword>
<evidence type="ECO:0000256" key="15">
    <source>
        <dbReference type="ARBA" id="ARBA00023125"/>
    </source>
</evidence>
<keyword evidence="6" id="KW-0808">Transferase</keyword>
<evidence type="ECO:0000256" key="3">
    <source>
        <dbReference type="ARBA" id="ARBA00008545"/>
    </source>
</evidence>
<dbReference type="Pfam" id="PF00910">
    <property type="entry name" value="RNA_helicase"/>
    <property type="match status" value="1"/>
</dbReference>
<dbReference type="GO" id="GO:0016787">
    <property type="term" value="F:hydrolase activity"/>
    <property type="evidence" value="ECO:0007669"/>
    <property type="project" value="UniProtKB-KW"/>
</dbReference>
<dbReference type="EMBL" id="MN928934">
    <property type="protein sequence ID" value="QJI53702.1"/>
    <property type="molecule type" value="Genomic_DNA"/>
</dbReference>
<keyword evidence="9" id="KW-0540">Nuclease</keyword>
<evidence type="ECO:0000256" key="10">
    <source>
        <dbReference type="ARBA" id="ARBA00022723"/>
    </source>
</evidence>
<comment type="similarity">
    <text evidence="3">Belongs to the nanoviruses/circoviruses replication-associated protein family.</text>
</comment>
<dbReference type="GO" id="GO:0004519">
    <property type="term" value="F:endonuclease activity"/>
    <property type="evidence" value="ECO:0007669"/>
    <property type="project" value="UniProtKB-KW"/>
</dbReference>
<organism evidence="22">
    <name type="scientific">Cressdnaviricota sp</name>
    <dbReference type="NCBI Taxonomy" id="2748378"/>
    <lineage>
        <taxon>Viruses</taxon>
        <taxon>Monodnaviria</taxon>
        <taxon>Shotokuvirae</taxon>
        <taxon>Cressdnaviricota</taxon>
    </lineage>
</organism>
<evidence type="ECO:0000256" key="7">
    <source>
        <dbReference type="ARBA" id="ARBA00022695"/>
    </source>
</evidence>
<evidence type="ECO:0000313" key="22">
    <source>
        <dbReference type="EMBL" id="QJI53702.1"/>
    </source>
</evidence>
<dbReference type="GO" id="GO:0003677">
    <property type="term" value="F:DNA binding"/>
    <property type="evidence" value="ECO:0007669"/>
    <property type="project" value="UniProtKB-KW"/>
</dbReference>
<dbReference type="GO" id="GO:0016779">
    <property type="term" value="F:nucleotidyltransferase activity"/>
    <property type="evidence" value="ECO:0007669"/>
    <property type="project" value="UniProtKB-KW"/>
</dbReference>
<name>A0A6M3YP89_9VIRU</name>
<dbReference type="GO" id="GO:0003724">
    <property type="term" value="F:RNA helicase activity"/>
    <property type="evidence" value="ECO:0007669"/>
    <property type="project" value="InterPro"/>
</dbReference>
<evidence type="ECO:0000256" key="9">
    <source>
        <dbReference type="ARBA" id="ARBA00022722"/>
    </source>
</evidence>
<keyword evidence="12" id="KW-0255">Endonuclease</keyword>
<feature type="region of interest" description="Disordered" evidence="20">
    <location>
        <begin position="276"/>
        <end position="358"/>
    </location>
</feature>
<keyword evidence="16" id="KW-0511">Multifunctional enzyme</keyword>
<keyword evidence="10" id="KW-0479">Metal-binding</keyword>
<dbReference type="InterPro" id="IPR027417">
    <property type="entry name" value="P-loop_NTPase"/>
</dbReference>
<accession>A0A6M3YP89</accession>
<dbReference type="InterPro" id="IPR049912">
    <property type="entry name" value="CRESS_DNA_REP"/>
</dbReference>
<feature type="domain" description="CRESS-DNA virus Rep endonuclease" evidence="21">
    <location>
        <begin position="2"/>
        <end position="98"/>
    </location>
</feature>
<evidence type="ECO:0000256" key="16">
    <source>
        <dbReference type="ARBA" id="ARBA00023268"/>
    </source>
</evidence>
<comment type="catalytic activity">
    <reaction evidence="19">
        <text>ATP + H2O = ADP + phosphate + H(+)</text>
        <dbReference type="Rhea" id="RHEA:13065"/>
        <dbReference type="ChEBI" id="CHEBI:15377"/>
        <dbReference type="ChEBI" id="CHEBI:15378"/>
        <dbReference type="ChEBI" id="CHEBI:30616"/>
        <dbReference type="ChEBI" id="CHEBI:43474"/>
        <dbReference type="ChEBI" id="CHEBI:456216"/>
    </reaction>
</comment>
<sequence>MGHRSRNWCFTLNNYTEHDVARLVDQYEFNYTYCIFGKEVGAQGTHHLQGYMEFANAKALTTLKKLNDRAHWEKRRGKQDQAIAYCKKDGNVTEIGTPKEDKPGKRNDLMEVKYLLNNGACMRDIVENYNYQCIRHAEKWLTYKETKRSSKPTVTWIWGKSGSGKTRMAYEMAPDSDNRYEKDNTKWWDGYDKQNTVILDDFRGTHMEFTSLLKLLDRYAYRVEFKGGFRQFDSPNIIITSINHPSKAYGFLNKEEPLEQLLRRIDNIVHVESDTEVDTKIESADSKNNGSESHYEESSTDTEVGGNTKPRPKRAKAHRSKKRRTIRYTNTAKSCPMAKRASPTSPASICLPIIDKKS</sequence>
<dbReference type="GO" id="GO:0042025">
    <property type="term" value="C:host cell nucleus"/>
    <property type="evidence" value="ECO:0007669"/>
    <property type="project" value="UniProtKB-SubCell"/>
</dbReference>
<feature type="compositionally biased region" description="Basic residues" evidence="20">
    <location>
        <begin position="310"/>
        <end position="326"/>
    </location>
</feature>
<evidence type="ECO:0000256" key="11">
    <source>
        <dbReference type="ARBA" id="ARBA00022741"/>
    </source>
</evidence>
<protein>
    <recommendedName>
        <fullName evidence="4">Replication-associated protein</fullName>
    </recommendedName>
    <alternativeName>
        <fullName evidence="17">ATP-dependent helicase Rep</fullName>
    </alternativeName>
    <alternativeName>
        <fullName evidence="18">RepP</fullName>
    </alternativeName>
</protein>
<keyword evidence="14" id="KW-0190">Covalent protein-DNA linkage</keyword>
<dbReference type="Pfam" id="PF02407">
    <property type="entry name" value="Viral_Rep"/>
    <property type="match status" value="1"/>
</dbReference>
<evidence type="ECO:0000256" key="14">
    <source>
        <dbReference type="ARBA" id="ARBA00023124"/>
    </source>
</evidence>